<reference evidence="1" key="2">
    <citation type="submission" date="2013-05" db="EMBL/GenBank/DDBJ databases">
        <authorList>
            <person name="Carter J.-M."/>
            <person name="Baker S.C."/>
            <person name="Pink R."/>
            <person name="Carter D.R.F."/>
            <person name="Collins A."/>
            <person name="Tomlin J."/>
            <person name="Gibbs M."/>
            <person name="Breuker C.J."/>
        </authorList>
    </citation>
    <scope>NUCLEOTIDE SEQUENCE</scope>
    <source>
        <tissue evidence="1">Ovary</tissue>
    </source>
</reference>
<protein>
    <submittedName>
        <fullName evidence="1">Uncharacterized protein</fullName>
    </submittedName>
</protein>
<sequence length="93" mass="10582">MGAYKLVTYYTQTYNNVQSCWPLNYAQAHNTAVYIFRVYCKSAKISRKVFSCVATWRAPVRRGRPASVVRSVRMASPCGRDRLMRAVGSSVRP</sequence>
<evidence type="ECO:0000313" key="1">
    <source>
        <dbReference type="EMBL" id="JAA83170.1"/>
    </source>
</evidence>
<proteinExistence type="predicted"/>
<reference evidence="1" key="1">
    <citation type="journal article" date="2013" name="BMC Genomics">
        <title>Unscrambling butterfly oogenesis.</title>
        <authorList>
            <person name="Carter J.M."/>
            <person name="Baker S.C."/>
            <person name="Pink R."/>
            <person name="Carter D.R."/>
            <person name="Collins A."/>
            <person name="Tomlin J."/>
            <person name="Gibbs M."/>
            <person name="Breuker C.J."/>
        </authorList>
    </citation>
    <scope>NUCLEOTIDE SEQUENCE</scope>
    <source>
        <tissue evidence="1">Ovary</tissue>
    </source>
</reference>
<dbReference type="EMBL" id="GAIX01009390">
    <property type="protein sequence ID" value="JAA83170.1"/>
    <property type="molecule type" value="Transcribed_RNA"/>
</dbReference>
<name>S4P8P0_9NEOP</name>
<accession>S4P8P0</accession>
<organism evidence="1">
    <name type="scientific">Pararge aegeria</name>
    <name type="common">speckled wood butterfly</name>
    <dbReference type="NCBI Taxonomy" id="116150"/>
    <lineage>
        <taxon>Eukaryota</taxon>
        <taxon>Metazoa</taxon>
        <taxon>Ecdysozoa</taxon>
        <taxon>Arthropoda</taxon>
        <taxon>Hexapoda</taxon>
        <taxon>Insecta</taxon>
        <taxon>Pterygota</taxon>
        <taxon>Neoptera</taxon>
        <taxon>Endopterygota</taxon>
        <taxon>Lepidoptera</taxon>
        <taxon>Glossata</taxon>
        <taxon>Ditrysia</taxon>
        <taxon>Papilionoidea</taxon>
        <taxon>Nymphalidae</taxon>
        <taxon>Satyrinae</taxon>
        <taxon>Satyrini</taxon>
        <taxon>Parargina</taxon>
        <taxon>Pararge</taxon>
    </lineage>
</organism>
<feature type="non-terminal residue" evidence="1">
    <location>
        <position position="93"/>
    </location>
</feature>
<dbReference type="AlphaFoldDB" id="S4P8P0"/>